<dbReference type="InterPro" id="IPR023198">
    <property type="entry name" value="PGP-like_dom2"/>
</dbReference>
<dbReference type="EMBL" id="DWVZ01000090">
    <property type="protein sequence ID" value="HJC63340.1"/>
    <property type="molecule type" value="Genomic_DNA"/>
</dbReference>
<protein>
    <submittedName>
        <fullName evidence="1">HAD family hydrolase</fullName>
    </submittedName>
</protein>
<dbReference type="Gene3D" id="1.10.150.240">
    <property type="entry name" value="Putative phosphatase, domain 2"/>
    <property type="match status" value="1"/>
</dbReference>
<dbReference type="SFLD" id="SFLDG01129">
    <property type="entry name" value="C1.5:_HAD__Beta-PGM__Phosphata"/>
    <property type="match status" value="1"/>
</dbReference>
<dbReference type="InterPro" id="IPR023214">
    <property type="entry name" value="HAD_sf"/>
</dbReference>
<dbReference type="InterPro" id="IPR036412">
    <property type="entry name" value="HAD-like_sf"/>
</dbReference>
<gene>
    <name evidence="1" type="ORF">H9753_06960</name>
</gene>
<name>A0A9D2TAI8_9FIRM</name>
<dbReference type="SUPFAM" id="SSF56784">
    <property type="entry name" value="HAD-like"/>
    <property type="match status" value="1"/>
</dbReference>
<dbReference type="PRINTS" id="PR00413">
    <property type="entry name" value="HADHALOGNASE"/>
</dbReference>
<dbReference type="AlphaFoldDB" id="A0A9D2TAI8"/>
<comment type="caution">
    <text evidence="1">The sequence shown here is derived from an EMBL/GenBank/DDBJ whole genome shotgun (WGS) entry which is preliminary data.</text>
</comment>
<sequence length="206" mass="23831">MKYHTIIFDLDGTLIDTEEAVLKTWQYTLREYHYVYPLEELRGVLGITAKKALESMQIIVDADFEKKWTKNYENYASAAAFFPGIKDMLVKLREQGCSLGIVTSRPREEYRAYFAGFRLEELFDRIVCADDTRKHKPEPEPLYKFMELEHAEEASCIYVGDMPTDLECAKRAGIASGLVLWNHSNILSTEADFLFRTPEELPELLL</sequence>
<dbReference type="Gene3D" id="3.40.50.1000">
    <property type="entry name" value="HAD superfamily/HAD-like"/>
    <property type="match status" value="1"/>
</dbReference>
<proteinExistence type="predicted"/>
<dbReference type="PANTHER" id="PTHR43434:SF26">
    <property type="entry name" value="PYROPHOSPHATASE PPAX"/>
    <property type="match status" value="1"/>
</dbReference>
<dbReference type="SFLD" id="SFLDG01135">
    <property type="entry name" value="C1.5.6:_HAD__Beta-PGM__Phospha"/>
    <property type="match status" value="1"/>
</dbReference>
<keyword evidence="1" id="KW-0378">Hydrolase</keyword>
<dbReference type="InterPro" id="IPR050155">
    <property type="entry name" value="HAD-like_hydrolase_sf"/>
</dbReference>
<dbReference type="Proteomes" id="UP000823886">
    <property type="component" value="Unassembled WGS sequence"/>
</dbReference>
<dbReference type="InterPro" id="IPR041492">
    <property type="entry name" value="HAD_2"/>
</dbReference>
<reference evidence="1" key="2">
    <citation type="submission" date="2021-04" db="EMBL/GenBank/DDBJ databases">
        <authorList>
            <person name="Gilroy R."/>
        </authorList>
    </citation>
    <scope>NUCLEOTIDE SEQUENCE</scope>
    <source>
        <strain evidence="1">ChiBcec2-3848</strain>
    </source>
</reference>
<dbReference type="GO" id="GO:0006281">
    <property type="term" value="P:DNA repair"/>
    <property type="evidence" value="ECO:0007669"/>
    <property type="project" value="TreeGrafter"/>
</dbReference>
<evidence type="ECO:0000313" key="2">
    <source>
        <dbReference type="Proteomes" id="UP000823886"/>
    </source>
</evidence>
<dbReference type="SFLD" id="SFLDS00003">
    <property type="entry name" value="Haloacid_Dehalogenase"/>
    <property type="match status" value="1"/>
</dbReference>
<dbReference type="InterPro" id="IPR006439">
    <property type="entry name" value="HAD-SF_hydro_IA"/>
</dbReference>
<accession>A0A9D2TAI8</accession>
<dbReference type="GO" id="GO:0005829">
    <property type="term" value="C:cytosol"/>
    <property type="evidence" value="ECO:0007669"/>
    <property type="project" value="TreeGrafter"/>
</dbReference>
<dbReference type="Pfam" id="PF13419">
    <property type="entry name" value="HAD_2"/>
    <property type="match status" value="1"/>
</dbReference>
<dbReference type="GO" id="GO:0008967">
    <property type="term" value="F:phosphoglycolate phosphatase activity"/>
    <property type="evidence" value="ECO:0007669"/>
    <property type="project" value="TreeGrafter"/>
</dbReference>
<reference evidence="1" key="1">
    <citation type="journal article" date="2021" name="PeerJ">
        <title>Extensive microbial diversity within the chicken gut microbiome revealed by metagenomics and culture.</title>
        <authorList>
            <person name="Gilroy R."/>
            <person name="Ravi A."/>
            <person name="Getino M."/>
            <person name="Pursley I."/>
            <person name="Horton D.L."/>
            <person name="Alikhan N.F."/>
            <person name="Baker D."/>
            <person name="Gharbi K."/>
            <person name="Hall N."/>
            <person name="Watson M."/>
            <person name="Adriaenssens E.M."/>
            <person name="Foster-Nyarko E."/>
            <person name="Jarju S."/>
            <person name="Secka A."/>
            <person name="Antonio M."/>
            <person name="Oren A."/>
            <person name="Chaudhuri R.R."/>
            <person name="La Ragione R."/>
            <person name="Hildebrand F."/>
            <person name="Pallen M.J."/>
        </authorList>
    </citation>
    <scope>NUCLEOTIDE SEQUENCE</scope>
    <source>
        <strain evidence="1">ChiBcec2-3848</strain>
    </source>
</reference>
<dbReference type="PANTHER" id="PTHR43434">
    <property type="entry name" value="PHOSPHOGLYCOLATE PHOSPHATASE"/>
    <property type="match status" value="1"/>
</dbReference>
<evidence type="ECO:0000313" key="1">
    <source>
        <dbReference type="EMBL" id="HJC63340.1"/>
    </source>
</evidence>
<organism evidence="1 2">
    <name type="scientific">Candidatus Blautia merdavium</name>
    <dbReference type="NCBI Taxonomy" id="2838494"/>
    <lineage>
        <taxon>Bacteria</taxon>
        <taxon>Bacillati</taxon>
        <taxon>Bacillota</taxon>
        <taxon>Clostridia</taxon>
        <taxon>Lachnospirales</taxon>
        <taxon>Lachnospiraceae</taxon>
        <taxon>Blautia</taxon>
    </lineage>
</organism>
<dbReference type="NCBIfam" id="TIGR01549">
    <property type="entry name" value="HAD-SF-IA-v1"/>
    <property type="match status" value="1"/>
</dbReference>
<dbReference type="NCBIfam" id="TIGR01509">
    <property type="entry name" value="HAD-SF-IA-v3"/>
    <property type="match status" value="1"/>
</dbReference>